<protein>
    <submittedName>
        <fullName evidence="1">Uncharacterized protein</fullName>
    </submittedName>
</protein>
<dbReference type="SUPFAM" id="SSF82171">
    <property type="entry name" value="DPP6 N-terminal domain-like"/>
    <property type="match status" value="1"/>
</dbReference>
<evidence type="ECO:0000313" key="2">
    <source>
        <dbReference type="Proteomes" id="UP001138997"/>
    </source>
</evidence>
<dbReference type="RefSeq" id="WP_231439907.1">
    <property type="nucleotide sequence ID" value="NZ_JAJOMB010000003.1"/>
</dbReference>
<evidence type="ECO:0000313" key="1">
    <source>
        <dbReference type="EMBL" id="MCD5310750.1"/>
    </source>
</evidence>
<dbReference type="InterPro" id="IPR015943">
    <property type="entry name" value="WD40/YVTN_repeat-like_dom_sf"/>
</dbReference>
<dbReference type="Proteomes" id="UP001138997">
    <property type="component" value="Unassembled WGS sequence"/>
</dbReference>
<dbReference type="Gene3D" id="2.130.10.10">
    <property type="entry name" value="YVTN repeat-like/Quinoprotein amine dehydrogenase"/>
    <property type="match status" value="1"/>
</dbReference>
<keyword evidence="2" id="KW-1185">Reference proteome</keyword>
<name>A0A9X1STN7_9ACTN</name>
<proteinExistence type="predicted"/>
<organism evidence="1 2">
    <name type="scientific">Kineosporia babensis</name>
    <dbReference type="NCBI Taxonomy" id="499548"/>
    <lineage>
        <taxon>Bacteria</taxon>
        <taxon>Bacillati</taxon>
        <taxon>Actinomycetota</taxon>
        <taxon>Actinomycetes</taxon>
        <taxon>Kineosporiales</taxon>
        <taxon>Kineosporiaceae</taxon>
        <taxon>Kineosporia</taxon>
    </lineage>
</organism>
<dbReference type="EMBL" id="JAJOMB010000003">
    <property type="protein sequence ID" value="MCD5310750.1"/>
    <property type="molecule type" value="Genomic_DNA"/>
</dbReference>
<dbReference type="AlphaFoldDB" id="A0A9X1STN7"/>
<accession>A0A9X1STN7</accession>
<gene>
    <name evidence="1" type="ORF">LR394_07585</name>
</gene>
<comment type="caution">
    <text evidence="1">The sequence shown here is derived from an EMBL/GenBank/DDBJ whole genome shotgun (WGS) entry which is preliminary data.</text>
</comment>
<reference evidence="1" key="1">
    <citation type="submission" date="2021-11" db="EMBL/GenBank/DDBJ databases">
        <title>Streptomyces corallinus and Kineosporia corallina sp. nov., two new coral-derived marine actinobacteria.</title>
        <authorList>
            <person name="Buangrab K."/>
            <person name="Sutthacheep M."/>
            <person name="Yeemin T."/>
            <person name="Harunari E."/>
            <person name="Igarashi Y."/>
            <person name="Sripreechasak P."/>
            <person name="Kanchanasin P."/>
            <person name="Tanasupawat S."/>
            <person name="Phongsopitanun W."/>
        </authorList>
    </citation>
    <scope>NUCLEOTIDE SEQUENCE</scope>
    <source>
        <strain evidence="1">JCM 31032</strain>
    </source>
</reference>
<sequence length="398" mass="43051">MIRSVAQIQAGPDVSLEGLFSHPGRPWVATLDADRPVIRVWDCSSDQIRLVAVIDEQAAPYPSERWLLYGLTPELAWHPDAVQLLICTPGRLRLWSPQGLQDVANLPATIGYRDVAFSPDGSTVWACPAADDDQYERCDVIALDQGIVGSAPYWDTGIVEHPAGGLLLTLVSDQGESYGIFAETGGQRLRAALILDADGYRKPVFSPDGRFLAIRGNAYQDLLSLYAFPTLEEIVRLPLDALLPEGHPEGNWSGNEIAFDRYGTLWIGTPVGEIVLLDLEHDNAEKFPVPGGFPVLGVALLATGQLLVTGERDLVLVEPTEPTAEAAEADPALVQAFIAGTEALPEGSALPDSLTLHDGRRSWDGSELAVVTSAEDTDPMWLRARAGINQALQQEPPR</sequence>